<comment type="similarity">
    <text evidence="2">Belongs to the class-II pyridoxal-phosphate-dependent aminotransferase family. BioF subfamily.</text>
</comment>
<dbReference type="PANTHER" id="PTHR13693:SF77">
    <property type="entry name" value="8-AMINO-7-OXONONANOATE SYNTHASE"/>
    <property type="match status" value="1"/>
</dbReference>
<evidence type="ECO:0000256" key="3">
    <source>
        <dbReference type="ARBA" id="ARBA00022679"/>
    </source>
</evidence>
<organism evidence="6 7">
    <name type="scientific">Fistulifera solaris</name>
    <name type="common">Oleaginous diatom</name>
    <dbReference type="NCBI Taxonomy" id="1519565"/>
    <lineage>
        <taxon>Eukaryota</taxon>
        <taxon>Sar</taxon>
        <taxon>Stramenopiles</taxon>
        <taxon>Ochrophyta</taxon>
        <taxon>Bacillariophyta</taxon>
        <taxon>Bacillariophyceae</taxon>
        <taxon>Bacillariophycidae</taxon>
        <taxon>Naviculales</taxon>
        <taxon>Naviculaceae</taxon>
        <taxon>Fistulifera</taxon>
    </lineage>
</organism>
<evidence type="ECO:0000313" key="7">
    <source>
        <dbReference type="Proteomes" id="UP000198406"/>
    </source>
</evidence>
<reference evidence="6 7" key="1">
    <citation type="journal article" date="2015" name="Plant Cell">
        <title>Oil accumulation by the oleaginous diatom Fistulifera solaris as revealed by the genome and transcriptome.</title>
        <authorList>
            <person name="Tanaka T."/>
            <person name="Maeda Y."/>
            <person name="Veluchamy A."/>
            <person name="Tanaka M."/>
            <person name="Abida H."/>
            <person name="Marechal E."/>
            <person name="Bowler C."/>
            <person name="Muto M."/>
            <person name="Sunaga Y."/>
            <person name="Tanaka M."/>
            <person name="Yoshino T."/>
            <person name="Taniguchi T."/>
            <person name="Fukuda Y."/>
            <person name="Nemoto M."/>
            <person name="Matsumoto M."/>
            <person name="Wong P.S."/>
            <person name="Aburatani S."/>
            <person name="Fujibuchi W."/>
        </authorList>
    </citation>
    <scope>NUCLEOTIDE SEQUENCE [LARGE SCALE GENOMIC DNA]</scope>
    <source>
        <strain evidence="6 7">JPCC DA0580</strain>
    </source>
</reference>
<keyword evidence="4" id="KW-0663">Pyridoxal phosphate</keyword>
<keyword evidence="3 6" id="KW-0808">Transferase</keyword>
<dbReference type="InterPro" id="IPR015421">
    <property type="entry name" value="PyrdxlP-dep_Trfase_major"/>
</dbReference>
<evidence type="ECO:0000256" key="2">
    <source>
        <dbReference type="ARBA" id="ARBA00010008"/>
    </source>
</evidence>
<dbReference type="SUPFAM" id="SSF53383">
    <property type="entry name" value="PLP-dependent transferases"/>
    <property type="match status" value="1"/>
</dbReference>
<dbReference type="GO" id="GO:0030170">
    <property type="term" value="F:pyridoxal phosphate binding"/>
    <property type="evidence" value="ECO:0007669"/>
    <property type="project" value="InterPro"/>
</dbReference>
<proteinExistence type="inferred from homology"/>
<dbReference type="InterPro" id="IPR015422">
    <property type="entry name" value="PyrdxlP-dep_Trfase_small"/>
</dbReference>
<accession>A0A1Z5K8M6</accession>
<evidence type="ECO:0000256" key="1">
    <source>
        <dbReference type="ARBA" id="ARBA00001933"/>
    </source>
</evidence>
<comment type="caution">
    <text evidence="6">The sequence shown here is derived from an EMBL/GenBank/DDBJ whole genome shotgun (WGS) entry which is preliminary data.</text>
</comment>
<keyword evidence="6" id="KW-0012">Acyltransferase</keyword>
<dbReference type="InParanoid" id="A0A1Z5K8M6"/>
<dbReference type="InterPro" id="IPR004839">
    <property type="entry name" value="Aminotransferase_I/II_large"/>
</dbReference>
<sequence length="410" mass="46040">MWAEQRMQKALEKRRKKGTIRKLQFTNITAVSSDIDFSSNDYLGLAQDPDQQALVLQEYERVQQNAKLGATGSRLLSGDHVYFHQIEADLAKIHQREAALLFNSGYDANLSVVSCLPCDCIVYDEYAHNSLHMGIRLWQSVHSDRLSLPFHHNDVHHLEQILRRLDPKLRVVIVVESIYSMDGDMAPLRELLQLAGTHDAKVVVDEAHGLGIYGKGSGVVGELQLQQHPALLASIYTFGKAAGCHGAVACFPSNLHKDYLINFGYPFIYSTALPLHSLATIRCAYNTMTGEKGKYLREMLFRRVKLFRNLMDAALPKNKAIYLTDSSSPIQALVIPGNRVCTEFCERLSIASKKRICLFPIKSPTVPAGTERIRIIIHAHNSNEQVRWLVKLLTSTLHSMGLVQIAQSRL</sequence>
<gene>
    <name evidence="6" type="ORF">FisN_17Hh011</name>
</gene>
<name>A0A1Z5K8M6_FISSO</name>
<dbReference type="OrthoDB" id="2382073at2759"/>
<dbReference type="InterPro" id="IPR050087">
    <property type="entry name" value="AON_synthase_class-II"/>
</dbReference>
<dbReference type="Gene3D" id="3.90.1150.10">
    <property type="entry name" value="Aspartate Aminotransferase, domain 1"/>
    <property type="match status" value="1"/>
</dbReference>
<dbReference type="Proteomes" id="UP000198406">
    <property type="component" value="Unassembled WGS sequence"/>
</dbReference>
<evidence type="ECO:0000259" key="5">
    <source>
        <dbReference type="Pfam" id="PF00155"/>
    </source>
</evidence>
<dbReference type="GO" id="GO:0008710">
    <property type="term" value="F:8-amino-7-oxononanoate synthase activity"/>
    <property type="evidence" value="ECO:0007669"/>
    <property type="project" value="UniProtKB-EC"/>
</dbReference>
<comment type="cofactor">
    <cofactor evidence="1">
        <name>pyridoxal 5'-phosphate</name>
        <dbReference type="ChEBI" id="CHEBI:597326"/>
    </cofactor>
</comment>
<protein>
    <submittedName>
        <fullName evidence="6">8-amino-7-oxononanoate synthase</fullName>
        <ecNumber evidence="6">2.3.1.47</ecNumber>
    </submittedName>
</protein>
<evidence type="ECO:0000313" key="6">
    <source>
        <dbReference type="EMBL" id="GAX22630.1"/>
    </source>
</evidence>
<dbReference type="Gene3D" id="3.40.640.10">
    <property type="entry name" value="Type I PLP-dependent aspartate aminotransferase-like (Major domain)"/>
    <property type="match status" value="1"/>
</dbReference>
<dbReference type="PANTHER" id="PTHR13693">
    <property type="entry name" value="CLASS II AMINOTRANSFERASE/8-AMINO-7-OXONONANOATE SYNTHASE"/>
    <property type="match status" value="1"/>
</dbReference>
<dbReference type="AlphaFoldDB" id="A0A1Z5K8M6"/>
<keyword evidence="7" id="KW-1185">Reference proteome</keyword>
<dbReference type="EC" id="2.3.1.47" evidence="6"/>
<feature type="domain" description="Aminotransferase class I/classII large" evidence="5">
    <location>
        <begin position="35"/>
        <end position="391"/>
    </location>
</feature>
<dbReference type="Pfam" id="PF00155">
    <property type="entry name" value="Aminotran_1_2"/>
    <property type="match status" value="1"/>
</dbReference>
<dbReference type="EMBL" id="BDSP01000185">
    <property type="protein sequence ID" value="GAX22630.1"/>
    <property type="molecule type" value="Genomic_DNA"/>
</dbReference>
<dbReference type="InterPro" id="IPR015424">
    <property type="entry name" value="PyrdxlP-dep_Trfase"/>
</dbReference>
<evidence type="ECO:0000256" key="4">
    <source>
        <dbReference type="ARBA" id="ARBA00022898"/>
    </source>
</evidence>